<evidence type="ECO:0000313" key="2">
    <source>
        <dbReference type="EMBL" id="PXW86003.1"/>
    </source>
</evidence>
<comment type="caution">
    <text evidence="2">The sequence shown here is derived from an EMBL/GenBank/DDBJ whole genome shotgun (WGS) entry which is preliminary data.</text>
</comment>
<sequence length="212" mass="23695">MKNQKRILAISDIHGNGHLLTKLLQATNYSPTIDRLIMLGDYINKGPNSIGTLQTIHALREEGAVALAGNNELKWLNSEDSDVEDWRPFLKSLPFLKEIDPFVFVHAGLKKGVPLHEQQMEDLTGIHTPSIESFSEKIVVFGHTPTFRLRSDVGRVWLSKGMIGIDTGAGHGYHLSLVDLTNWIAYAVSTHDSKQVEAYSLQKQIVFGHDQE</sequence>
<dbReference type="GO" id="GO:0110154">
    <property type="term" value="P:RNA decapping"/>
    <property type="evidence" value="ECO:0007669"/>
    <property type="project" value="TreeGrafter"/>
</dbReference>
<dbReference type="AlphaFoldDB" id="A0A2V3VVK1"/>
<proteinExistence type="predicted"/>
<evidence type="ECO:0000259" key="1">
    <source>
        <dbReference type="Pfam" id="PF00149"/>
    </source>
</evidence>
<dbReference type="InterPro" id="IPR004843">
    <property type="entry name" value="Calcineurin-like_PHP"/>
</dbReference>
<reference evidence="2 3" key="1">
    <citation type="submission" date="2018-05" db="EMBL/GenBank/DDBJ databases">
        <title>Genomic Encyclopedia of Type Strains, Phase IV (KMG-IV): sequencing the most valuable type-strain genomes for metagenomic binning, comparative biology and taxonomic classification.</title>
        <authorList>
            <person name="Goeker M."/>
        </authorList>
    </citation>
    <scope>NUCLEOTIDE SEQUENCE [LARGE SCALE GENOMIC DNA]</scope>
    <source>
        <strain evidence="2 3">DSM 28556</strain>
    </source>
</reference>
<keyword evidence="3" id="KW-1185">Reference proteome</keyword>
<dbReference type="EMBL" id="QJJQ01000009">
    <property type="protein sequence ID" value="PXW86003.1"/>
    <property type="molecule type" value="Genomic_DNA"/>
</dbReference>
<dbReference type="InterPro" id="IPR050126">
    <property type="entry name" value="Ap4A_hydrolase"/>
</dbReference>
<dbReference type="Pfam" id="PF00149">
    <property type="entry name" value="Metallophos"/>
    <property type="match status" value="1"/>
</dbReference>
<dbReference type="InterPro" id="IPR029052">
    <property type="entry name" value="Metallo-depent_PP-like"/>
</dbReference>
<dbReference type="PANTHER" id="PTHR42850">
    <property type="entry name" value="METALLOPHOSPHOESTERASE"/>
    <property type="match status" value="1"/>
</dbReference>
<dbReference type="GO" id="GO:0005737">
    <property type="term" value="C:cytoplasm"/>
    <property type="evidence" value="ECO:0007669"/>
    <property type="project" value="TreeGrafter"/>
</dbReference>
<organism evidence="2 3">
    <name type="scientific">Pseudogracilibacillus auburnensis</name>
    <dbReference type="NCBI Taxonomy" id="1494959"/>
    <lineage>
        <taxon>Bacteria</taxon>
        <taxon>Bacillati</taxon>
        <taxon>Bacillota</taxon>
        <taxon>Bacilli</taxon>
        <taxon>Bacillales</taxon>
        <taxon>Bacillaceae</taxon>
        <taxon>Pseudogracilibacillus</taxon>
    </lineage>
</organism>
<dbReference type="PANTHER" id="PTHR42850:SF4">
    <property type="entry name" value="ZINC-DEPENDENT ENDOPOLYPHOSPHATASE"/>
    <property type="match status" value="1"/>
</dbReference>
<name>A0A2V3VVK1_9BACI</name>
<protein>
    <submittedName>
        <fullName evidence="2">Serine/threonine protein phosphatase 1</fullName>
    </submittedName>
</protein>
<dbReference type="Proteomes" id="UP000247978">
    <property type="component" value="Unassembled WGS sequence"/>
</dbReference>
<gene>
    <name evidence="2" type="ORF">DFR56_109166</name>
</gene>
<feature type="domain" description="Calcineurin-like phosphoesterase" evidence="1">
    <location>
        <begin position="6"/>
        <end position="151"/>
    </location>
</feature>
<dbReference type="SUPFAM" id="SSF56300">
    <property type="entry name" value="Metallo-dependent phosphatases"/>
    <property type="match status" value="1"/>
</dbReference>
<dbReference type="RefSeq" id="WP_244916521.1">
    <property type="nucleotide sequence ID" value="NZ_JBHUHB010000001.1"/>
</dbReference>
<dbReference type="GO" id="GO:0008803">
    <property type="term" value="F:bis(5'-nucleosyl)-tetraphosphatase (symmetrical) activity"/>
    <property type="evidence" value="ECO:0007669"/>
    <property type="project" value="TreeGrafter"/>
</dbReference>
<evidence type="ECO:0000313" key="3">
    <source>
        <dbReference type="Proteomes" id="UP000247978"/>
    </source>
</evidence>
<dbReference type="Gene3D" id="3.60.21.10">
    <property type="match status" value="1"/>
</dbReference>
<accession>A0A2V3VVK1</accession>
<dbReference type="GO" id="GO:0016791">
    <property type="term" value="F:phosphatase activity"/>
    <property type="evidence" value="ECO:0007669"/>
    <property type="project" value="TreeGrafter"/>
</dbReference>